<evidence type="ECO:0000256" key="1">
    <source>
        <dbReference type="SAM" id="MobiDB-lite"/>
    </source>
</evidence>
<protein>
    <submittedName>
        <fullName evidence="2">Uncharacterized protein</fullName>
    </submittedName>
</protein>
<feature type="non-terminal residue" evidence="2">
    <location>
        <position position="1"/>
    </location>
</feature>
<dbReference type="EMBL" id="GEBQ01008213">
    <property type="protein sequence ID" value="JAT31764.1"/>
    <property type="molecule type" value="Transcribed_RNA"/>
</dbReference>
<dbReference type="AlphaFoldDB" id="A0A1B6M7A5"/>
<name>A0A1B6M7A5_9HEMI</name>
<evidence type="ECO:0000313" key="2">
    <source>
        <dbReference type="EMBL" id="JAT31764.1"/>
    </source>
</evidence>
<organism evidence="2">
    <name type="scientific">Graphocephala atropunctata</name>
    <dbReference type="NCBI Taxonomy" id="36148"/>
    <lineage>
        <taxon>Eukaryota</taxon>
        <taxon>Metazoa</taxon>
        <taxon>Ecdysozoa</taxon>
        <taxon>Arthropoda</taxon>
        <taxon>Hexapoda</taxon>
        <taxon>Insecta</taxon>
        <taxon>Pterygota</taxon>
        <taxon>Neoptera</taxon>
        <taxon>Paraneoptera</taxon>
        <taxon>Hemiptera</taxon>
        <taxon>Auchenorrhyncha</taxon>
        <taxon>Membracoidea</taxon>
        <taxon>Cicadellidae</taxon>
        <taxon>Cicadellinae</taxon>
        <taxon>Cicadellini</taxon>
        <taxon>Graphocephala</taxon>
    </lineage>
</organism>
<feature type="non-terminal residue" evidence="2">
    <location>
        <position position="249"/>
    </location>
</feature>
<feature type="region of interest" description="Disordered" evidence="1">
    <location>
        <begin position="127"/>
        <end position="213"/>
    </location>
</feature>
<proteinExistence type="predicted"/>
<accession>A0A1B6M7A5</accession>
<feature type="compositionally biased region" description="Basic residues" evidence="1">
    <location>
        <begin position="24"/>
        <end position="36"/>
    </location>
</feature>
<feature type="compositionally biased region" description="Basic residues" evidence="1">
    <location>
        <begin position="190"/>
        <end position="201"/>
    </location>
</feature>
<feature type="region of interest" description="Disordered" evidence="1">
    <location>
        <begin position="1"/>
        <end position="39"/>
    </location>
</feature>
<gene>
    <name evidence="2" type="ORF">g.15186</name>
</gene>
<reference evidence="2" key="1">
    <citation type="submission" date="2015-11" db="EMBL/GenBank/DDBJ databases">
        <title>De novo transcriptome assembly of four potential Pierce s Disease insect vectors from Arizona vineyards.</title>
        <authorList>
            <person name="Tassone E.E."/>
        </authorList>
    </citation>
    <scope>NUCLEOTIDE SEQUENCE</scope>
</reference>
<sequence>AVGAATAAQQQRDSQGLMVNGVKKGSKVSARRRGKQRALSGSEDNFLGFEPVDVKPSKELTNLISSLEPPMRKRLPRVSKSRASKNWQGKGKLFVDCAIKDEPEDDSVTKKSGRRSVVDLVSKRYEEKETPSKVKMVAQKSSRAPRSEDQAKKIVNGPSPTVPSRREQVVRDSSPIVPNRSKLSGVIVKPKPRSTRGSHGKKSFDSPLIIEIKDEPIDNTPRKVQKTPANLGAYYLPSTSTFGGQEQTV</sequence>